<dbReference type="KEGG" id="beo:BEH_17130"/>
<gene>
    <name evidence="1" type="ORF">BEH_17130</name>
</gene>
<organism evidence="1 2">
    <name type="scientific">Priestia filamentosa</name>
    <dbReference type="NCBI Taxonomy" id="1402861"/>
    <lineage>
        <taxon>Bacteria</taxon>
        <taxon>Bacillati</taxon>
        <taxon>Bacillota</taxon>
        <taxon>Bacilli</taxon>
        <taxon>Bacillales</taxon>
        <taxon>Bacillaceae</taxon>
        <taxon>Priestia</taxon>
    </lineage>
</organism>
<dbReference type="GO" id="GO:0043937">
    <property type="term" value="P:regulation of sporulation"/>
    <property type="evidence" value="ECO:0007669"/>
    <property type="project" value="InterPro"/>
</dbReference>
<dbReference type="InterPro" id="IPR053028">
    <property type="entry name" value="Spo0E-like_phosphatase"/>
</dbReference>
<dbReference type="InterPro" id="IPR036638">
    <property type="entry name" value="HLH_DNA-bd_sf"/>
</dbReference>
<name>A0A0H4KNL1_9BACI</name>
<dbReference type="Pfam" id="PF09388">
    <property type="entry name" value="SpoOE-like"/>
    <property type="match status" value="1"/>
</dbReference>
<reference evidence="1 2" key="1">
    <citation type="journal article" date="2015" name="PLoS ONE">
        <title>Genome Sequence of Bacillus endophyticus and Analysis of Its Companion Mechanism in the Ketogulonigenium vulgare-Bacillus Strain Consortium.</title>
        <authorList>
            <person name="Jia N."/>
            <person name="Du J."/>
            <person name="Ding M.Z."/>
            <person name="Gao F."/>
            <person name="Yuan Y.J."/>
        </authorList>
    </citation>
    <scope>NUCLEOTIDE SEQUENCE [LARGE SCALE GENOMIC DNA]</scope>
    <source>
        <strain evidence="1 2">Hbe603</strain>
    </source>
</reference>
<dbReference type="Gene3D" id="4.10.280.10">
    <property type="entry name" value="Helix-loop-helix DNA-binding domain"/>
    <property type="match status" value="1"/>
</dbReference>
<dbReference type="PATRIC" id="fig|135735.6.peg.3642"/>
<dbReference type="InterPro" id="IPR018540">
    <property type="entry name" value="Spo0E-like"/>
</dbReference>
<sequence>MSKQEMLLKIEKKRSELAKIVQHTGLNSDPALQGSQELDHLLNQYTKLYEQHLHTMNYSKKMFQ</sequence>
<dbReference type="SUPFAM" id="SSF140500">
    <property type="entry name" value="BAS1536-like"/>
    <property type="match status" value="1"/>
</dbReference>
<dbReference type="OrthoDB" id="2972613at2"/>
<dbReference type="InterPro" id="IPR037208">
    <property type="entry name" value="Spo0E-like_sf"/>
</dbReference>
<dbReference type="PANTHER" id="PTHR41263">
    <property type="entry name" value="ASPARTYL-PHOSPHATE PHOSPHATASE YISI"/>
    <property type="match status" value="1"/>
</dbReference>
<dbReference type="AlphaFoldDB" id="A0A0H4KNL1"/>
<dbReference type="Proteomes" id="UP000036202">
    <property type="component" value="Chromosome"/>
</dbReference>
<proteinExistence type="predicted"/>
<dbReference type="GO" id="GO:0046983">
    <property type="term" value="F:protein dimerization activity"/>
    <property type="evidence" value="ECO:0007669"/>
    <property type="project" value="InterPro"/>
</dbReference>
<evidence type="ECO:0000313" key="2">
    <source>
        <dbReference type="Proteomes" id="UP000036202"/>
    </source>
</evidence>
<protein>
    <submittedName>
        <fullName evidence="1">Spo0A-P phosphatase</fullName>
    </submittedName>
</protein>
<evidence type="ECO:0000313" key="1">
    <source>
        <dbReference type="EMBL" id="AKO95140.1"/>
    </source>
</evidence>
<dbReference type="PANTHER" id="PTHR41263:SF1">
    <property type="entry name" value="ASPARTYL-PHOSPHATE PHOSPHATASE YISI"/>
    <property type="match status" value="1"/>
</dbReference>
<reference evidence="2" key="2">
    <citation type="submission" date="2015-06" db="EMBL/GenBank/DDBJ databases">
        <title>Genome Sequence of Bacillus endophyticus and Analysis of its Companion Mechanism in the Ketogulonigenium vulgare-Bacillus strain Consortium.</title>
        <authorList>
            <person name="Jia N."/>
            <person name="Du J."/>
            <person name="Ding M.-Z."/>
            <person name="Gao F."/>
            <person name="Yuan Y.-J."/>
        </authorList>
    </citation>
    <scope>NUCLEOTIDE SEQUENCE [LARGE SCALE GENOMIC DNA]</scope>
    <source>
        <strain evidence="2">Hbe603</strain>
    </source>
</reference>
<dbReference type="EMBL" id="CP011974">
    <property type="protein sequence ID" value="AKO95140.1"/>
    <property type="molecule type" value="Genomic_DNA"/>
</dbReference>
<keyword evidence="2" id="KW-1185">Reference proteome</keyword>
<accession>A0A0H4KNL1</accession>
<accession>A0A231SML7</accession>